<dbReference type="InterPro" id="IPR017853">
    <property type="entry name" value="GH"/>
</dbReference>
<dbReference type="PROSITE" id="PS51782">
    <property type="entry name" value="LYSM"/>
    <property type="match status" value="2"/>
</dbReference>
<dbReference type="OrthoDB" id="6020543at2759"/>
<dbReference type="EMBL" id="JAABOE010000010">
    <property type="protein sequence ID" value="KAF3188616.1"/>
    <property type="molecule type" value="Genomic_DNA"/>
</dbReference>
<keyword evidence="10" id="KW-0732">Signal</keyword>
<dbReference type="InterPro" id="IPR036779">
    <property type="entry name" value="LysM_dom_sf"/>
</dbReference>
<dbReference type="PROSITE" id="PS51910">
    <property type="entry name" value="GH18_2"/>
    <property type="match status" value="1"/>
</dbReference>
<proteinExistence type="predicted"/>
<dbReference type="EMBL" id="WIWT01000118">
    <property type="protein sequence ID" value="KAF3199479.1"/>
    <property type="molecule type" value="Genomic_DNA"/>
</dbReference>
<feature type="domain" description="GH18" evidence="12">
    <location>
        <begin position="29"/>
        <end position="336"/>
    </location>
</feature>
<keyword evidence="7" id="KW-0624">Polysaccharide degradation</keyword>
<evidence type="ECO:0000256" key="8">
    <source>
        <dbReference type="RuleBase" id="RU000489"/>
    </source>
</evidence>
<evidence type="ECO:0000313" key="13">
    <source>
        <dbReference type="EMBL" id="KAF3188616.1"/>
    </source>
</evidence>
<dbReference type="Gene3D" id="3.10.350.10">
    <property type="entry name" value="LysM domain"/>
    <property type="match status" value="3"/>
</dbReference>
<evidence type="ECO:0000256" key="4">
    <source>
        <dbReference type="ARBA" id="ARBA00023024"/>
    </source>
</evidence>
<evidence type="ECO:0000256" key="5">
    <source>
        <dbReference type="ARBA" id="ARBA00023277"/>
    </source>
</evidence>
<evidence type="ECO:0000313" key="16">
    <source>
        <dbReference type="Proteomes" id="UP000479691"/>
    </source>
</evidence>
<dbReference type="AlphaFoldDB" id="A0A6G1MP69"/>
<dbReference type="EC" id="3.2.1.14" evidence="2"/>
<evidence type="ECO:0000313" key="14">
    <source>
        <dbReference type="EMBL" id="KAF3199479.1"/>
    </source>
</evidence>
<dbReference type="SUPFAM" id="SSF54106">
    <property type="entry name" value="LysM domain"/>
    <property type="match status" value="1"/>
</dbReference>
<gene>
    <name evidence="15" type="ORF">TWF191_001435</name>
    <name evidence="14" type="ORF">TWF679_001323</name>
    <name evidence="13" type="ORF">TWF788_000364</name>
</gene>
<dbReference type="SUPFAM" id="SSF51445">
    <property type="entry name" value="(Trans)glycosidases"/>
    <property type="match status" value="1"/>
</dbReference>
<dbReference type="Gene3D" id="3.20.20.80">
    <property type="entry name" value="Glycosidases"/>
    <property type="match status" value="1"/>
</dbReference>
<evidence type="ECO:0000256" key="3">
    <source>
        <dbReference type="ARBA" id="ARBA00022801"/>
    </source>
</evidence>
<keyword evidence="6 8" id="KW-0326">Glycosidase</keyword>
<dbReference type="GO" id="GO:0005576">
    <property type="term" value="C:extracellular region"/>
    <property type="evidence" value="ECO:0007669"/>
    <property type="project" value="TreeGrafter"/>
</dbReference>
<evidence type="ECO:0000256" key="7">
    <source>
        <dbReference type="ARBA" id="ARBA00023326"/>
    </source>
</evidence>
<feature type="compositionally biased region" description="Low complexity" evidence="9">
    <location>
        <begin position="519"/>
        <end position="544"/>
    </location>
</feature>
<keyword evidence="5" id="KW-0119">Carbohydrate metabolism</keyword>
<keyword evidence="4" id="KW-0146">Chitin degradation</keyword>
<dbReference type="PANTHER" id="PTHR45708">
    <property type="entry name" value="ENDOCHITINASE"/>
    <property type="match status" value="1"/>
</dbReference>
<dbReference type="PROSITE" id="PS01095">
    <property type="entry name" value="GH18_1"/>
    <property type="match status" value="1"/>
</dbReference>
<evidence type="ECO:0000256" key="10">
    <source>
        <dbReference type="SAM" id="SignalP"/>
    </source>
</evidence>
<dbReference type="Proteomes" id="UP000483672">
    <property type="component" value="Unassembled WGS sequence"/>
</dbReference>
<protein>
    <recommendedName>
        <fullName evidence="2">chitinase</fullName>
        <ecNumber evidence="2">3.2.1.14</ecNumber>
    </recommendedName>
</protein>
<dbReference type="InterPro" id="IPR001223">
    <property type="entry name" value="Glyco_hydro18_cat"/>
</dbReference>
<dbReference type="Proteomes" id="UP000479691">
    <property type="component" value="Unassembled WGS sequence"/>
</dbReference>
<comment type="caution">
    <text evidence="13">The sequence shown here is derived from an EMBL/GenBank/DDBJ whole genome shotgun (WGS) entry which is preliminary data.</text>
</comment>
<evidence type="ECO:0000313" key="17">
    <source>
        <dbReference type="Proteomes" id="UP000483672"/>
    </source>
</evidence>
<dbReference type="InterPro" id="IPR018392">
    <property type="entry name" value="LysM"/>
</dbReference>
<keyword evidence="3 8" id="KW-0378">Hydrolase</keyword>
<feature type="region of interest" description="Disordered" evidence="9">
    <location>
        <begin position="519"/>
        <end position="546"/>
    </location>
</feature>
<feature type="domain" description="LysM" evidence="11">
    <location>
        <begin position="375"/>
        <end position="423"/>
    </location>
</feature>
<organism evidence="13 16">
    <name type="scientific">Orbilia oligospora</name>
    <name type="common">Nematode-trapping fungus</name>
    <name type="synonym">Arthrobotrys oligospora</name>
    <dbReference type="NCBI Taxonomy" id="2813651"/>
    <lineage>
        <taxon>Eukaryota</taxon>
        <taxon>Fungi</taxon>
        <taxon>Dikarya</taxon>
        <taxon>Ascomycota</taxon>
        <taxon>Pezizomycotina</taxon>
        <taxon>Orbiliomycetes</taxon>
        <taxon>Orbiliales</taxon>
        <taxon>Orbiliaceae</taxon>
        <taxon>Orbilia</taxon>
    </lineage>
</organism>
<feature type="signal peptide" evidence="10">
    <location>
        <begin position="1"/>
        <end position="25"/>
    </location>
</feature>
<evidence type="ECO:0000256" key="9">
    <source>
        <dbReference type="SAM" id="MobiDB-lite"/>
    </source>
</evidence>
<dbReference type="Pfam" id="PF00704">
    <property type="entry name" value="Glyco_hydro_18"/>
    <property type="match status" value="1"/>
</dbReference>
<evidence type="ECO:0000256" key="1">
    <source>
        <dbReference type="ARBA" id="ARBA00000822"/>
    </source>
</evidence>
<dbReference type="InterPro" id="IPR001579">
    <property type="entry name" value="Glyco_hydro_18_chit_AS"/>
</dbReference>
<comment type="catalytic activity">
    <reaction evidence="1">
        <text>Random endo-hydrolysis of N-acetyl-beta-D-glucosaminide (1-&gt;4)-beta-linkages in chitin and chitodextrins.</text>
        <dbReference type="EC" id="3.2.1.14"/>
    </reaction>
</comment>
<evidence type="ECO:0000256" key="2">
    <source>
        <dbReference type="ARBA" id="ARBA00012729"/>
    </source>
</evidence>
<dbReference type="GO" id="GO:0008843">
    <property type="term" value="F:endochitinase activity"/>
    <property type="evidence" value="ECO:0007669"/>
    <property type="project" value="UniProtKB-EC"/>
</dbReference>
<dbReference type="PANTHER" id="PTHR45708:SF49">
    <property type="entry name" value="ENDOCHITINASE"/>
    <property type="match status" value="1"/>
</dbReference>
<accession>A0A6G1MP69</accession>
<dbReference type="EMBL" id="WIPF01000123">
    <property type="protein sequence ID" value="KAF3206540.1"/>
    <property type="molecule type" value="Genomic_DNA"/>
</dbReference>
<name>A0A6G1MP69_ORBOL</name>
<feature type="chain" id="PRO_5041171879" description="chitinase" evidence="10">
    <location>
        <begin position="26"/>
        <end position="751"/>
    </location>
</feature>
<reference evidence="16 17" key="1">
    <citation type="submission" date="2019-06" db="EMBL/GenBank/DDBJ databases">
        <authorList>
            <person name="Palmer J.M."/>
        </authorList>
    </citation>
    <scope>NUCLEOTIDE SEQUENCE [LARGE SCALE GENOMIC DNA]</scope>
    <source>
        <strain evidence="15 17">TWF191</strain>
        <strain evidence="14">TWF679</strain>
        <strain evidence="13 16">TWF788</strain>
    </source>
</reference>
<dbReference type="Proteomes" id="UP000614610">
    <property type="component" value="Unassembled WGS sequence"/>
</dbReference>
<evidence type="ECO:0000256" key="6">
    <source>
        <dbReference type="ARBA" id="ARBA00023295"/>
    </source>
</evidence>
<dbReference type="GO" id="GO:0000272">
    <property type="term" value="P:polysaccharide catabolic process"/>
    <property type="evidence" value="ECO:0007669"/>
    <property type="project" value="UniProtKB-KW"/>
</dbReference>
<evidence type="ECO:0000259" key="12">
    <source>
        <dbReference type="PROSITE" id="PS51910"/>
    </source>
</evidence>
<feature type="domain" description="LysM" evidence="11">
    <location>
        <begin position="466"/>
        <end position="514"/>
    </location>
</feature>
<evidence type="ECO:0000313" key="15">
    <source>
        <dbReference type="EMBL" id="KAF3206540.1"/>
    </source>
</evidence>
<dbReference type="InterPro" id="IPR050542">
    <property type="entry name" value="Glycosyl_Hydrlase18_Chitinase"/>
</dbReference>
<dbReference type="GO" id="GO:0006032">
    <property type="term" value="P:chitin catabolic process"/>
    <property type="evidence" value="ECO:0007669"/>
    <property type="project" value="UniProtKB-KW"/>
</dbReference>
<sequence length="751" mass="83270">MRPSSPFSLLATGLITLISSWAVDAYVPTDIVVYYGQGSNQDRLREFCDSTSIQYISIGFVTKFRNTGLGGVIETNFGNQGFAPASPGTNYVYNCPYLQEDIPYCQTKGKKILISIGGGAPENSYYLTTESEAQDAADDIWSAFGPKDPNWSLPRPFGDAIVDGFDLDLETGASKGDNGAIYASFAQRLRDKFQLSSNSFLLTAAPQCIYPDATLGNTLSTVSIDLIFVQFYNNPSCRPSNLVKGDADAQKDNFNKWNSLASNNPNGNCKWFLGLLASPSSADYTSQTDLVAIRDYVQVQSNFGGIMLWEATSASRDVNEDGFDYIDRCKSNLEGNPLPDPTSTASPSTTTMPFAVTSTAPPGETHLAIVPECNQWHFINAGDSCAKIVEESQGTVTQAQLEEWNEAARNGCSSIWANTWLCVGVDSGSGSSTTAPPSTTTASPFGTTFPEPPAQTQPGVAPDCTLWHLVKDNDNCEILAAGAGNGVTYQNIITWNPAVGQSCTNLWLNYYACIGVPGSTSTTSSTTTTSTPSTTSSTGLPSPTQEGFPADCDSWDIAKTGEYCSIFATNHGITLEELLALNPALEESGCSAFWLLLLHSPPIRNYYNVVYDHNLKLHYVVFDFITHDDRFIYCNYIFDHFFHYNRVFYDHKGVYVFHNNHRIYNHNHGFDNHGFDNHDLVFRINHYNGVDNHYHSNRLYNNYDRLYNDYDRPYNDYDRLYNDYDGLHGDYNRLHSNYDRLYNYSLGVYDN</sequence>
<evidence type="ECO:0000259" key="11">
    <source>
        <dbReference type="PROSITE" id="PS51782"/>
    </source>
</evidence>